<name>A0A409Y3F1_9AGAR</name>
<dbReference type="Proteomes" id="UP000284706">
    <property type="component" value="Unassembled WGS sequence"/>
</dbReference>
<accession>A0A409Y3F1</accession>
<feature type="region of interest" description="Disordered" evidence="1">
    <location>
        <begin position="150"/>
        <end position="181"/>
    </location>
</feature>
<organism evidence="2 3">
    <name type="scientific">Gymnopilus dilepis</name>
    <dbReference type="NCBI Taxonomy" id="231916"/>
    <lineage>
        <taxon>Eukaryota</taxon>
        <taxon>Fungi</taxon>
        <taxon>Dikarya</taxon>
        <taxon>Basidiomycota</taxon>
        <taxon>Agaricomycotina</taxon>
        <taxon>Agaricomycetes</taxon>
        <taxon>Agaricomycetidae</taxon>
        <taxon>Agaricales</taxon>
        <taxon>Agaricineae</taxon>
        <taxon>Hymenogastraceae</taxon>
        <taxon>Gymnopilus</taxon>
    </lineage>
</organism>
<reference evidence="2 3" key="1">
    <citation type="journal article" date="2018" name="Evol. Lett.">
        <title>Horizontal gene cluster transfer increased hallucinogenic mushroom diversity.</title>
        <authorList>
            <person name="Reynolds H.T."/>
            <person name="Vijayakumar V."/>
            <person name="Gluck-Thaler E."/>
            <person name="Korotkin H.B."/>
            <person name="Matheny P.B."/>
            <person name="Slot J.C."/>
        </authorList>
    </citation>
    <scope>NUCLEOTIDE SEQUENCE [LARGE SCALE GENOMIC DNA]</scope>
    <source>
        <strain evidence="2 3">SRW20</strain>
    </source>
</reference>
<dbReference type="EMBL" id="NHYE01001232">
    <property type="protein sequence ID" value="PPQ97520.1"/>
    <property type="molecule type" value="Genomic_DNA"/>
</dbReference>
<evidence type="ECO:0000256" key="1">
    <source>
        <dbReference type="SAM" id="MobiDB-lite"/>
    </source>
</evidence>
<sequence length="181" mass="20344">MCLAVLSIANQLASTTERGRQRQRLGLEEGWKRRRDEEDEGWWRYEGNRSERSAYSIWADGQMPKRDQRLCVIDPAPFLPPHHPLSSSSFSAALLAPPSNEDVGSFKIGGTLGVGGPIGAYKAYTRGAYLTPTLRWRRLCPSRCAIARHISPPQPRPRPSPSPSPLPCPLIAREDEQDVWW</sequence>
<protein>
    <submittedName>
        <fullName evidence="2">Uncharacterized protein</fullName>
    </submittedName>
</protein>
<dbReference type="AlphaFoldDB" id="A0A409Y3F1"/>
<gene>
    <name evidence="2" type="ORF">CVT26_006515</name>
</gene>
<evidence type="ECO:0000313" key="3">
    <source>
        <dbReference type="Proteomes" id="UP000284706"/>
    </source>
</evidence>
<dbReference type="InParanoid" id="A0A409Y3F1"/>
<proteinExistence type="predicted"/>
<evidence type="ECO:0000313" key="2">
    <source>
        <dbReference type="EMBL" id="PPQ97520.1"/>
    </source>
</evidence>
<feature type="compositionally biased region" description="Pro residues" evidence="1">
    <location>
        <begin position="152"/>
        <end position="168"/>
    </location>
</feature>
<keyword evidence="3" id="KW-1185">Reference proteome</keyword>
<comment type="caution">
    <text evidence="2">The sequence shown here is derived from an EMBL/GenBank/DDBJ whole genome shotgun (WGS) entry which is preliminary data.</text>
</comment>